<organism evidence="3 4">
    <name type="scientific">Butyricicoccus pullicaecorum</name>
    <dbReference type="NCBI Taxonomy" id="501571"/>
    <lineage>
        <taxon>Bacteria</taxon>
        <taxon>Bacillati</taxon>
        <taxon>Bacillota</taxon>
        <taxon>Clostridia</taxon>
        <taxon>Eubacteriales</taxon>
        <taxon>Butyricicoccaceae</taxon>
        <taxon>Butyricicoccus</taxon>
    </lineage>
</organism>
<accession>A0A1Y4L907</accession>
<dbReference type="GO" id="GO:0009035">
    <property type="term" value="F:type I site-specific deoxyribonuclease activity"/>
    <property type="evidence" value="ECO:0007669"/>
    <property type="project" value="UniProtKB-EC"/>
</dbReference>
<dbReference type="GO" id="GO:0009307">
    <property type="term" value="P:DNA restriction-modification system"/>
    <property type="evidence" value="ECO:0007669"/>
    <property type="project" value="UniProtKB-KW"/>
</dbReference>
<gene>
    <name evidence="3" type="ORF">B5F17_06500</name>
</gene>
<evidence type="ECO:0000313" key="3">
    <source>
        <dbReference type="EMBL" id="OUP53217.1"/>
    </source>
</evidence>
<dbReference type="InterPro" id="IPR017035">
    <property type="entry name" value="UCP035009_HsdR_All3000-type"/>
</dbReference>
<dbReference type="GO" id="GO:0005524">
    <property type="term" value="F:ATP binding"/>
    <property type="evidence" value="ECO:0007669"/>
    <property type="project" value="UniProtKB-KW"/>
</dbReference>
<dbReference type="GO" id="GO:0003677">
    <property type="term" value="F:DNA binding"/>
    <property type="evidence" value="ECO:0007669"/>
    <property type="project" value="UniProtKB-KW"/>
</dbReference>
<protein>
    <submittedName>
        <fullName evidence="3">Endonuclease</fullName>
    </submittedName>
</protein>
<dbReference type="PIRSF" id="PIRSF035009">
    <property type="entry name" value="UCP035009_HSDR_N"/>
    <property type="match status" value="1"/>
</dbReference>
<reference evidence="4" key="1">
    <citation type="submission" date="2017-04" db="EMBL/GenBank/DDBJ databases">
        <title>Function of individual gut microbiota members based on whole genome sequencing of pure cultures obtained from chicken caecum.</title>
        <authorList>
            <person name="Medvecky M."/>
            <person name="Cejkova D."/>
            <person name="Polansky O."/>
            <person name="Karasova D."/>
            <person name="Kubasova T."/>
            <person name="Cizek A."/>
            <person name="Rychlik I."/>
        </authorList>
    </citation>
    <scope>NUCLEOTIDE SEQUENCE [LARGE SCALE GENOMIC DNA]</scope>
    <source>
        <strain evidence="4">An180</strain>
    </source>
</reference>
<dbReference type="AlphaFoldDB" id="A0A1Y4L907"/>
<proteinExistence type="predicted"/>
<keyword evidence="3" id="KW-0378">Hydrolase</keyword>
<dbReference type="RefSeq" id="WP_087372085.1">
    <property type="nucleotide sequence ID" value="NZ_NFKK01000005.1"/>
</dbReference>
<keyword evidence="3" id="KW-0540">Nuclease</keyword>
<dbReference type="InterPro" id="IPR007409">
    <property type="entry name" value="Restrct_endonuc_type1_HsdR_N"/>
</dbReference>
<dbReference type="Gene3D" id="3.90.1570.30">
    <property type="match status" value="1"/>
</dbReference>
<dbReference type="EMBL" id="NFKK01000005">
    <property type="protein sequence ID" value="OUP53217.1"/>
    <property type="molecule type" value="Genomic_DNA"/>
</dbReference>
<dbReference type="Proteomes" id="UP000195897">
    <property type="component" value="Unassembled WGS sequence"/>
</dbReference>
<feature type="region of interest" description="Disordered" evidence="1">
    <location>
        <begin position="246"/>
        <end position="270"/>
    </location>
</feature>
<comment type="caution">
    <text evidence="3">The sequence shown here is derived from an EMBL/GenBank/DDBJ whole genome shotgun (WGS) entry which is preliminary data.</text>
</comment>
<sequence>MDFIDQLQQFVKKISGFKDSITTEEATKTSVILPFFHLLGYDIFDPTEFVPEFVADVGIKRGEKVDYAILQDGKPIIIIEAKAMGRNLEKHDSQLFRYFSTTSAKFAILTNGIRYRFYTDLEEANLMDSLPFLDIDLLHLRDAQIEELKKFKKENFSVARIFDAASVLKYAGKFKETLSEQFENPSDEFVRFFLQDVYDGRMTHSVVEKFRPILKASMQEFISETMNDKIKSALSTANAAPVAPAAPASKVPAPVPASAPAEEEPAPVVESAPEPTEEEMNAYYELQNLLKDDVSLDSITYKKTDSYFAILYQNNTRKWLCRLVLSDNQKLVYLPDADKNPIRRQVANIYELASYRRYITSVIARYGGTLLRPLEREDPPIYQIILKRRFPKKQRV</sequence>
<keyword evidence="3" id="KW-0255">Endonuclease</keyword>
<evidence type="ECO:0000256" key="1">
    <source>
        <dbReference type="SAM" id="MobiDB-lite"/>
    </source>
</evidence>
<feature type="domain" description="Restriction endonuclease type I HsdR N-terminal" evidence="2">
    <location>
        <begin position="61"/>
        <end position="125"/>
    </location>
</feature>
<dbReference type="Pfam" id="PF04313">
    <property type="entry name" value="HSDR_N"/>
    <property type="match status" value="1"/>
</dbReference>
<name>A0A1Y4L907_9FIRM</name>
<evidence type="ECO:0000313" key="4">
    <source>
        <dbReference type="Proteomes" id="UP000195897"/>
    </source>
</evidence>
<evidence type="ECO:0000259" key="2">
    <source>
        <dbReference type="Pfam" id="PF04313"/>
    </source>
</evidence>